<feature type="transmembrane region" description="Helical" evidence="1">
    <location>
        <begin position="106"/>
        <end position="127"/>
    </location>
</feature>
<gene>
    <name evidence="2" type="ORF">KSP39_PZI015713</name>
</gene>
<keyword evidence="3" id="KW-1185">Reference proteome</keyword>
<feature type="transmembrane region" description="Helical" evidence="1">
    <location>
        <begin position="163"/>
        <end position="180"/>
    </location>
</feature>
<reference evidence="2 3" key="1">
    <citation type="journal article" date="2022" name="Nat. Plants">
        <title>Genomes of leafy and leafless Platanthera orchids illuminate the evolution of mycoheterotrophy.</title>
        <authorList>
            <person name="Li M.H."/>
            <person name="Liu K.W."/>
            <person name="Li Z."/>
            <person name="Lu H.C."/>
            <person name="Ye Q.L."/>
            <person name="Zhang D."/>
            <person name="Wang J.Y."/>
            <person name="Li Y.F."/>
            <person name="Zhong Z.M."/>
            <person name="Liu X."/>
            <person name="Yu X."/>
            <person name="Liu D.K."/>
            <person name="Tu X.D."/>
            <person name="Liu B."/>
            <person name="Hao Y."/>
            <person name="Liao X.Y."/>
            <person name="Jiang Y.T."/>
            <person name="Sun W.H."/>
            <person name="Chen J."/>
            <person name="Chen Y.Q."/>
            <person name="Ai Y."/>
            <person name="Zhai J.W."/>
            <person name="Wu S.S."/>
            <person name="Zhou Z."/>
            <person name="Hsiao Y.Y."/>
            <person name="Wu W.L."/>
            <person name="Chen Y.Y."/>
            <person name="Lin Y.F."/>
            <person name="Hsu J.L."/>
            <person name="Li C.Y."/>
            <person name="Wang Z.W."/>
            <person name="Zhao X."/>
            <person name="Zhong W.Y."/>
            <person name="Ma X.K."/>
            <person name="Ma L."/>
            <person name="Huang J."/>
            <person name="Chen G.Z."/>
            <person name="Huang M.Z."/>
            <person name="Huang L."/>
            <person name="Peng D.H."/>
            <person name="Luo Y.B."/>
            <person name="Zou S.Q."/>
            <person name="Chen S.P."/>
            <person name="Lan S."/>
            <person name="Tsai W.C."/>
            <person name="Van de Peer Y."/>
            <person name="Liu Z.J."/>
        </authorList>
    </citation>
    <scope>NUCLEOTIDE SEQUENCE [LARGE SCALE GENOMIC DNA]</scope>
    <source>
        <strain evidence="2">Lor287</strain>
    </source>
</reference>
<comment type="caution">
    <text evidence="2">The sequence shown here is derived from an EMBL/GenBank/DDBJ whole genome shotgun (WGS) entry which is preliminary data.</text>
</comment>
<dbReference type="AlphaFoldDB" id="A0AAP0B9Z4"/>
<protein>
    <submittedName>
        <fullName evidence="2">Uncharacterized protein</fullName>
    </submittedName>
</protein>
<keyword evidence="1" id="KW-0812">Transmembrane</keyword>
<keyword evidence="1" id="KW-0472">Membrane</keyword>
<dbReference type="EMBL" id="JBBWWQ010000013">
    <property type="protein sequence ID" value="KAK8934032.1"/>
    <property type="molecule type" value="Genomic_DNA"/>
</dbReference>
<evidence type="ECO:0000256" key="1">
    <source>
        <dbReference type="SAM" id="Phobius"/>
    </source>
</evidence>
<evidence type="ECO:0000313" key="2">
    <source>
        <dbReference type="EMBL" id="KAK8934032.1"/>
    </source>
</evidence>
<keyword evidence="1" id="KW-1133">Transmembrane helix</keyword>
<dbReference type="Proteomes" id="UP001418222">
    <property type="component" value="Unassembled WGS sequence"/>
</dbReference>
<sequence length="358" mass="40176">MRAGAPARTDLPAKRAPWATRVCVSPGPLAAFFLVRLALCRRSPAAALLPIKAGRSSFGSKRAAIWPPILPRRPRLEATLPSPRPVDLPLAAGRIPPVKPDLRRQAIFPVAAAFAIMCILRRLISLLRSSVTWIAKEKGILTVVFAGSRFCLLRFFLLPLKRIVILLLLRFLFYAAICGRRSKRSRRRSRAPLLRTARFSDRKIFVRISTDRCPGSGSTLVSRRSFPVLIKTRKAGKYFHRQETLFPACLFFDLEEGFWHVRSTLISFHQLDLDLRSRSSLLPLSRGGGTTAPCSSSKTDQAIFYTWQIRSGVILRFPTGDLGLFLLGKSDQVILFSTKKKGEEEFHSRSTIFFSADL</sequence>
<accession>A0AAP0B9Z4</accession>
<proteinExistence type="predicted"/>
<organism evidence="2 3">
    <name type="scientific">Platanthera zijinensis</name>
    <dbReference type="NCBI Taxonomy" id="2320716"/>
    <lineage>
        <taxon>Eukaryota</taxon>
        <taxon>Viridiplantae</taxon>
        <taxon>Streptophyta</taxon>
        <taxon>Embryophyta</taxon>
        <taxon>Tracheophyta</taxon>
        <taxon>Spermatophyta</taxon>
        <taxon>Magnoliopsida</taxon>
        <taxon>Liliopsida</taxon>
        <taxon>Asparagales</taxon>
        <taxon>Orchidaceae</taxon>
        <taxon>Orchidoideae</taxon>
        <taxon>Orchideae</taxon>
        <taxon>Orchidinae</taxon>
        <taxon>Platanthera</taxon>
    </lineage>
</organism>
<name>A0AAP0B9Z4_9ASPA</name>
<evidence type="ECO:0000313" key="3">
    <source>
        <dbReference type="Proteomes" id="UP001418222"/>
    </source>
</evidence>